<dbReference type="EMBL" id="BAAAXQ010000024">
    <property type="protein sequence ID" value="GAA3014202.1"/>
    <property type="molecule type" value="Genomic_DNA"/>
</dbReference>
<protein>
    <submittedName>
        <fullName evidence="2">P1 family peptidase</fullName>
    </submittedName>
</protein>
<organism evidence="2 3">
    <name type="scientific">Tetragenococcus solitarius</name>
    <dbReference type="NCBI Taxonomy" id="71453"/>
    <lineage>
        <taxon>Bacteria</taxon>
        <taxon>Bacillati</taxon>
        <taxon>Bacillota</taxon>
        <taxon>Bacilli</taxon>
        <taxon>Lactobacillales</taxon>
        <taxon>Enterococcaceae</taxon>
        <taxon>Tetragenococcus</taxon>
    </lineage>
</organism>
<sequence>MKKGRKNSITDVAGITVGHQTIKNEEFQTGVTAIFPHQGQLFKEKLAAAVHVANGFGKSVGLLQVEELGMLETPILLTNTFAVGTAMNALFRYSINRNKEIGDSAGTVNPLVFECNDGEINNIRGMAITEKDVEIAMQSAKSDFEEGAVGAGTGMRCYQLKGGIGSASRILTFNGKEYTLGCLVLTNYGQLKDLELAGYPIGVDIAEYYKKSAVKEKGSVITILATDIPLSSRQLKRISKRATVGITKTGAFVGSDSGEITLAFSTHQKVPSSSDAVSSYQILNEEHIDELFRAVTDMVNEAVLHSLIKSRATTTKNGQIVHNLQQCLQELQKITLDKKYQEVLDYLQYY</sequence>
<dbReference type="CDD" id="cd02253">
    <property type="entry name" value="DmpA"/>
    <property type="match status" value="1"/>
</dbReference>
<evidence type="ECO:0000313" key="3">
    <source>
        <dbReference type="Proteomes" id="UP001501577"/>
    </source>
</evidence>
<comment type="caution">
    <text evidence="2">The sequence shown here is derived from an EMBL/GenBank/DDBJ whole genome shotgun (WGS) entry which is preliminary data.</text>
</comment>
<evidence type="ECO:0000256" key="1">
    <source>
        <dbReference type="ARBA" id="ARBA00007068"/>
    </source>
</evidence>
<dbReference type="Gene3D" id="3.60.70.12">
    <property type="entry name" value="L-amino peptidase D-ALA esterase/amidase"/>
    <property type="match status" value="1"/>
</dbReference>
<dbReference type="RefSeq" id="WP_068709728.1">
    <property type="nucleotide sequence ID" value="NZ_BAAAXQ010000024.1"/>
</dbReference>
<gene>
    <name evidence="2" type="ORF">GCM10019998_07790</name>
</gene>
<dbReference type="Pfam" id="PF03576">
    <property type="entry name" value="Peptidase_S58"/>
    <property type="match status" value="1"/>
</dbReference>
<dbReference type="InterPro" id="IPR016117">
    <property type="entry name" value="ArgJ-like_dom_sf"/>
</dbReference>
<dbReference type="PANTHER" id="PTHR36512">
    <property type="entry name" value="D-AMINOPEPTIDASE"/>
    <property type="match status" value="1"/>
</dbReference>
<dbReference type="SUPFAM" id="SSF56266">
    <property type="entry name" value="DmpA/ArgJ-like"/>
    <property type="match status" value="1"/>
</dbReference>
<evidence type="ECO:0000313" key="2">
    <source>
        <dbReference type="EMBL" id="GAA3014202.1"/>
    </source>
</evidence>
<reference evidence="3" key="1">
    <citation type="journal article" date="2019" name="Int. J. Syst. Evol. Microbiol.">
        <title>The Global Catalogue of Microorganisms (GCM) 10K type strain sequencing project: providing services to taxonomists for standard genome sequencing and annotation.</title>
        <authorList>
            <consortium name="The Broad Institute Genomics Platform"/>
            <consortium name="The Broad Institute Genome Sequencing Center for Infectious Disease"/>
            <person name="Wu L."/>
            <person name="Ma J."/>
        </authorList>
    </citation>
    <scope>NUCLEOTIDE SEQUENCE [LARGE SCALE GENOMIC DNA]</scope>
    <source>
        <strain evidence="3">JCM 8736</strain>
    </source>
</reference>
<dbReference type="PANTHER" id="PTHR36512:SF3">
    <property type="entry name" value="BLR5678 PROTEIN"/>
    <property type="match status" value="1"/>
</dbReference>
<comment type="similarity">
    <text evidence="1">Belongs to the peptidase S58 family.</text>
</comment>
<accession>A0ABP6KM47</accession>
<name>A0ABP6KM47_9ENTE</name>
<dbReference type="Proteomes" id="UP001501577">
    <property type="component" value="Unassembled WGS sequence"/>
</dbReference>
<keyword evidence="3" id="KW-1185">Reference proteome</keyword>
<dbReference type="InterPro" id="IPR005321">
    <property type="entry name" value="Peptidase_S58_DmpA"/>
</dbReference>
<proteinExistence type="inferred from homology"/>